<organism evidence="1">
    <name type="scientific">Anoplophora glabripennis</name>
    <name type="common">Asian longhorn beetle</name>
    <name type="synonym">Anoplophora nobilis</name>
    <dbReference type="NCBI Taxonomy" id="217634"/>
    <lineage>
        <taxon>Eukaryota</taxon>
        <taxon>Metazoa</taxon>
        <taxon>Ecdysozoa</taxon>
        <taxon>Arthropoda</taxon>
        <taxon>Hexapoda</taxon>
        <taxon>Insecta</taxon>
        <taxon>Pterygota</taxon>
        <taxon>Neoptera</taxon>
        <taxon>Endopterygota</taxon>
        <taxon>Coleoptera</taxon>
        <taxon>Polyphaga</taxon>
        <taxon>Cucujiformia</taxon>
        <taxon>Chrysomeloidea</taxon>
        <taxon>Cerambycidae</taxon>
        <taxon>Lamiinae</taxon>
        <taxon>Lamiini</taxon>
        <taxon>Anoplophora</taxon>
    </lineage>
</organism>
<dbReference type="AlphaFoldDB" id="V5GFN6"/>
<dbReference type="EMBL" id="GALX01008019">
    <property type="protein sequence ID" value="JAB60447.1"/>
    <property type="molecule type" value="Transcribed_RNA"/>
</dbReference>
<dbReference type="PANTHER" id="PTHR10773:SF19">
    <property type="match status" value="1"/>
</dbReference>
<reference evidence="1" key="1">
    <citation type="submission" date="2013-07" db="EMBL/GenBank/DDBJ databases">
        <title>Midgut Transcriptome Profiling of Anoplphora glabripennis, a Lignocellulose Degrading, Wood-Boring Cerambycid.</title>
        <authorList>
            <person name="Scully E.D."/>
            <person name="Hoover K."/>
            <person name="Carlson J.E."/>
            <person name="Tien M."/>
            <person name="Geib S.M."/>
        </authorList>
    </citation>
    <scope>NUCLEOTIDE SEQUENCE</scope>
</reference>
<proteinExistence type="predicted"/>
<name>V5GFN6_ANOGL</name>
<sequence>KKIFEQFWNTMNWDQRKIYVSNSVKRVDKKRPRKREETSLSRRSGTFQYELNLNNETLRVCKNMYLSTLSLGEWSVKKWTMESENGMNDSAEHRISKRPKRIDIHEDSKQFLKQFLENLNKLPSHYCRKDTN</sequence>
<protein>
    <submittedName>
        <fullName evidence="1">Uncharacterized protein</fullName>
    </submittedName>
</protein>
<accession>V5GFN6</accession>
<evidence type="ECO:0000313" key="1">
    <source>
        <dbReference type="EMBL" id="JAB60447.1"/>
    </source>
</evidence>
<feature type="non-terminal residue" evidence="1">
    <location>
        <position position="1"/>
    </location>
</feature>
<dbReference type="PANTHER" id="PTHR10773">
    <property type="entry name" value="DNA-DIRECTED RNA POLYMERASES I, II, AND III SUBUNIT RPABC2"/>
    <property type="match status" value="1"/>
</dbReference>